<evidence type="ECO:0000313" key="12">
    <source>
        <dbReference type="EMBL" id="OLS03771.1"/>
    </source>
</evidence>
<keyword evidence="7" id="KW-1005">Bacterial flagellum biogenesis</keyword>
<comment type="similarity">
    <text evidence="2">Belongs to the FliJ family.</text>
</comment>
<dbReference type="GO" id="GO:0015031">
    <property type="term" value="P:protein transport"/>
    <property type="evidence" value="ECO:0007669"/>
    <property type="project" value="UniProtKB-KW"/>
</dbReference>
<comment type="caution">
    <text evidence="12">The sequence shown here is derived from an EMBL/GenBank/DDBJ whole genome shotgun (WGS) entry which is preliminary data.</text>
</comment>
<evidence type="ECO:0000256" key="5">
    <source>
        <dbReference type="ARBA" id="ARBA00022475"/>
    </source>
</evidence>
<gene>
    <name evidence="12" type="ORF">TICRE_02840</name>
</gene>
<keyword evidence="12" id="KW-0966">Cell projection</keyword>
<name>A0A1U7M919_TISCR</name>
<keyword evidence="8" id="KW-0653">Protein transport</keyword>
<dbReference type="Proteomes" id="UP000186112">
    <property type="component" value="Unassembled WGS sequence"/>
</dbReference>
<proteinExistence type="inferred from homology"/>
<feature type="coiled-coil region" evidence="11">
    <location>
        <begin position="84"/>
        <end position="129"/>
    </location>
</feature>
<keyword evidence="12" id="KW-0969">Cilium</keyword>
<evidence type="ECO:0000256" key="10">
    <source>
        <dbReference type="ARBA" id="ARBA00023225"/>
    </source>
</evidence>
<dbReference type="NCBIfam" id="TIGR02473">
    <property type="entry name" value="flagell_FliJ"/>
    <property type="match status" value="1"/>
</dbReference>
<dbReference type="InterPro" id="IPR053716">
    <property type="entry name" value="Flag_assembly_chemotaxis_eff"/>
</dbReference>
<dbReference type="Pfam" id="PF02050">
    <property type="entry name" value="FliJ"/>
    <property type="match status" value="1"/>
</dbReference>
<dbReference type="GO" id="GO:0044781">
    <property type="term" value="P:bacterial-type flagellum organization"/>
    <property type="evidence" value="ECO:0007669"/>
    <property type="project" value="UniProtKB-KW"/>
</dbReference>
<keyword evidence="10" id="KW-1006">Bacterial flagellum protein export</keyword>
<reference evidence="12 13" key="1">
    <citation type="submission" date="2016-02" db="EMBL/GenBank/DDBJ databases">
        <title>Genome sequence of Tissierella creatinophila DSM 6911.</title>
        <authorList>
            <person name="Poehlein A."/>
            <person name="Daniel R."/>
        </authorList>
    </citation>
    <scope>NUCLEOTIDE SEQUENCE [LARGE SCALE GENOMIC DNA]</scope>
    <source>
        <strain evidence="12 13">DSM 6911</strain>
    </source>
</reference>
<protein>
    <recommendedName>
        <fullName evidence="3">Flagellar FliJ protein</fullName>
    </recommendedName>
</protein>
<comment type="subcellular location">
    <subcellularLocation>
        <location evidence="1">Cell membrane</location>
        <topology evidence="1">Peripheral membrane protein</topology>
        <orientation evidence="1">Cytoplasmic side</orientation>
    </subcellularLocation>
</comment>
<keyword evidence="4" id="KW-0813">Transport</keyword>
<organism evidence="12 13">
    <name type="scientific">Tissierella creatinophila DSM 6911</name>
    <dbReference type="NCBI Taxonomy" id="1123403"/>
    <lineage>
        <taxon>Bacteria</taxon>
        <taxon>Bacillati</taxon>
        <taxon>Bacillota</taxon>
        <taxon>Tissierellia</taxon>
        <taxon>Tissierellales</taxon>
        <taxon>Tissierellaceae</taxon>
        <taxon>Tissierella</taxon>
    </lineage>
</organism>
<evidence type="ECO:0000256" key="7">
    <source>
        <dbReference type="ARBA" id="ARBA00022795"/>
    </source>
</evidence>
<evidence type="ECO:0000256" key="4">
    <source>
        <dbReference type="ARBA" id="ARBA00022448"/>
    </source>
</evidence>
<feature type="coiled-coil region" evidence="11">
    <location>
        <begin position="26"/>
        <end position="53"/>
    </location>
</feature>
<evidence type="ECO:0000313" key="13">
    <source>
        <dbReference type="Proteomes" id="UP000186112"/>
    </source>
</evidence>
<sequence length="142" mass="17146">MKNYKFSLQSVLEVRDNEEKNVLEDFVLAQNNLDKEGRKKEELQRDLELCLEKKSSIKNIQELMMENLYKIDLEDKIKFQDMVIKEKKIELEEVRKKLQMAQKDKKIIEKLKEKDLDEYKAEIEKKSQKEIDEFAVLRFKTS</sequence>
<evidence type="ECO:0000256" key="3">
    <source>
        <dbReference type="ARBA" id="ARBA00020392"/>
    </source>
</evidence>
<accession>A0A1U7M919</accession>
<dbReference type="EMBL" id="LTDM01000003">
    <property type="protein sequence ID" value="OLS03771.1"/>
    <property type="molecule type" value="Genomic_DNA"/>
</dbReference>
<evidence type="ECO:0000256" key="6">
    <source>
        <dbReference type="ARBA" id="ARBA00022500"/>
    </source>
</evidence>
<evidence type="ECO:0000256" key="11">
    <source>
        <dbReference type="SAM" id="Coils"/>
    </source>
</evidence>
<keyword evidence="13" id="KW-1185">Reference proteome</keyword>
<keyword evidence="9" id="KW-0472">Membrane</keyword>
<keyword evidence="6" id="KW-0145">Chemotaxis</keyword>
<evidence type="ECO:0000256" key="9">
    <source>
        <dbReference type="ARBA" id="ARBA00023136"/>
    </source>
</evidence>
<keyword evidence="12" id="KW-0282">Flagellum</keyword>
<dbReference type="GO" id="GO:0005886">
    <property type="term" value="C:plasma membrane"/>
    <property type="evidence" value="ECO:0007669"/>
    <property type="project" value="UniProtKB-SubCell"/>
</dbReference>
<keyword evidence="5" id="KW-1003">Cell membrane</keyword>
<keyword evidence="11" id="KW-0175">Coiled coil</keyword>
<evidence type="ECO:0000256" key="1">
    <source>
        <dbReference type="ARBA" id="ARBA00004413"/>
    </source>
</evidence>
<dbReference type="AlphaFoldDB" id="A0A1U7M919"/>
<dbReference type="RefSeq" id="WP_075724373.1">
    <property type="nucleotide sequence ID" value="NZ_LTDM01000003.1"/>
</dbReference>
<evidence type="ECO:0000256" key="2">
    <source>
        <dbReference type="ARBA" id="ARBA00010004"/>
    </source>
</evidence>
<dbReference type="InterPro" id="IPR012823">
    <property type="entry name" value="Flagell_FliJ"/>
</dbReference>
<dbReference type="Gene3D" id="1.10.287.1700">
    <property type="match status" value="1"/>
</dbReference>
<dbReference type="GO" id="GO:0006935">
    <property type="term" value="P:chemotaxis"/>
    <property type="evidence" value="ECO:0007669"/>
    <property type="project" value="UniProtKB-KW"/>
</dbReference>
<dbReference type="GO" id="GO:0009288">
    <property type="term" value="C:bacterial-type flagellum"/>
    <property type="evidence" value="ECO:0007669"/>
    <property type="project" value="InterPro"/>
</dbReference>
<evidence type="ECO:0000256" key="8">
    <source>
        <dbReference type="ARBA" id="ARBA00022927"/>
    </source>
</evidence>
<dbReference type="GO" id="GO:0071973">
    <property type="term" value="P:bacterial-type flagellum-dependent cell motility"/>
    <property type="evidence" value="ECO:0007669"/>
    <property type="project" value="InterPro"/>
</dbReference>